<reference evidence="2" key="2">
    <citation type="journal article" date="2014" name="PLoS Genet.">
        <title>Signature gene expression reveals novel clues to the molecular mechanisms of dimorphic transition in Penicillium marneffei.</title>
        <authorList>
            <person name="Yang E."/>
            <person name="Wang G."/>
            <person name="Cai J."/>
            <person name="Woo P.C."/>
            <person name="Lau S.K."/>
            <person name="Yuen K.-Y."/>
            <person name="Chow W.-N."/>
            <person name="Lin X."/>
        </authorList>
    </citation>
    <scope>NUCLEOTIDE SEQUENCE</scope>
    <source>
        <strain evidence="2">PM1</strain>
    </source>
</reference>
<keyword evidence="1" id="KW-1133">Transmembrane helix</keyword>
<keyword evidence="1" id="KW-0812">Transmembrane</keyword>
<dbReference type="Pfam" id="PF11927">
    <property type="entry name" value="HODM_asu-like"/>
    <property type="match status" value="1"/>
</dbReference>
<dbReference type="AlphaFoldDB" id="A0A093UX89"/>
<keyword evidence="1" id="KW-0472">Membrane</keyword>
<organism evidence="2">
    <name type="scientific">Talaromyces marneffei PM1</name>
    <dbReference type="NCBI Taxonomy" id="1077442"/>
    <lineage>
        <taxon>Eukaryota</taxon>
        <taxon>Fungi</taxon>
        <taxon>Dikarya</taxon>
        <taxon>Ascomycota</taxon>
        <taxon>Pezizomycotina</taxon>
        <taxon>Eurotiomycetes</taxon>
        <taxon>Eurotiomycetidae</taxon>
        <taxon>Eurotiales</taxon>
        <taxon>Trichocomaceae</taxon>
        <taxon>Talaromyces</taxon>
        <taxon>Talaromyces sect. Talaromyces</taxon>
    </lineage>
</organism>
<keyword evidence="2" id="KW-0031">Aminopeptidase</keyword>
<name>A0A093UX89_TALMA</name>
<keyword evidence="2" id="KW-0378">Hydrolase</keyword>
<protein>
    <submittedName>
        <fullName evidence="2">Alanine/arginine aminopeptidase</fullName>
    </submittedName>
</protein>
<dbReference type="GO" id="GO:0004177">
    <property type="term" value="F:aminopeptidase activity"/>
    <property type="evidence" value="ECO:0007669"/>
    <property type="project" value="UniProtKB-KW"/>
</dbReference>
<reference key="1">
    <citation type="journal article" date="2014" name="PLoS Genet.">
        <title>Signature Gene Expression Reveals Novel Clues to the Molecular Mechanisms of Dimorphic Transition in Penicillium marneffei.</title>
        <authorList>
            <person name="Yang E."/>
            <person name="Wang G."/>
            <person name="Cai J."/>
            <person name="Woo P.C."/>
            <person name="Lau S.K."/>
            <person name="Yuen K.-Y."/>
            <person name="Chow W.-N."/>
            <person name="Lin X."/>
        </authorList>
    </citation>
    <scope>NUCLEOTIDE SEQUENCE [LARGE SCALE GENOMIC DNA]</scope>
    <source>
        <strain>PM1</strain>
    </source>
</reference>
<comment type="caution">
    <text evidence="2">The sequence shown here is derived from an EMBL/GenBank/DDBJ whole genome shotgun (WGS) entry which is preliminary data.</text>
</comment>
<keyword evidence="2" id="KW-0645">Protease</keyword>
<gene>
    <name evidence="2" type="ORF">GQ26_0250200</name>
</gene>
<accession>A0A093UX89</accession>
<proteinExistence type="predicted"/>
<dbReference type="eggNOG" id="KOG2515">
    <property type="taxonomic scope" value="Eukaryota"/>
</dbReference>
<feature type="transmembrane region" description="Helical" evidence="1">
    <location>
        <begin position="30"/>
        <end position="48"/>
    </location>
</feature>
<evidence type="ECO:0000313" key="2">
    <source>
        <dbReference type="EMBL" id="KFX44902.1"/>
    </source>
</evidence>
<sequence length="511" mass="58864">MIPDNDKMSSAYIKQIQQFLSQNRGQIHDAVLAVTIVASLTWVLYIALQALKSRYQQSTTKPRASTPDVEKNKRKYGEWTPSSFKRPEPKPYENWDVKTTKPLLYRPFRYGPKYFVTMGLRNMKWDEWIELDNHYPRYHADKARRIKERASKCCRTAPEAMDGAIELLEELASYLPARYPTLYRATPVGLDNLLTGESFNIVQRPLAEDPMITSARLVQDDLALMVEKPDGQYYLLAGAILLPGFWRLEDKFGMALSEIHTSGDVPQYKEKLEKGMMNFFRRLKPEGPVLRNNYFLQVDDQLAWSPSIGSEDEPGISWNTAQKNRAIEHHYFRSERQSLRRLPRSGVVVFTIRTYFEPITEIAKEPYVPGRLASAIRSWEDDVSIYKGKEKYGEVLLEYLDKQHEEQIANGLDLEKEDGTKIKPAQAFPSQPWTTSSASSQIHIPSIYANRIPLENRISDTSMHQTPQPLAARGYLATNSIGRMYTTSDLKDRTEMSGYRVRRAHHLPMSL</sequence>
<dbReference type="InterPro" id="IPR021848">
    <property type="entry name" value="HODM_asu-like"/>
</dbReference>
<dbReference type="EMBL" id="JPOX01000025">
    <property type="protein sequence ID" value="KFX44902.1"/>
    <property type="molecule type" value="Genomic_DNA"/>
</dbReference>
<evidence type="ECO:0000256" key="1">
    <source>
        <dbReference type="SAM" id="Phobius"/>
    </source>
</evidence>